<accession>A0A3D9JML4</accession>
<comment type="caution">
    <text evidence="7">The sequence shown here is derived from an EMBL/GenBank/DDBJ whole genome shotgun (WGS) entry which is preliminary data.</text>
</comment>
<dbReference type="PANTHER" id="PTHR43280">
    <property type="entry name" value="ARAC-FAMILY TRANSCRIPTIONAL REGULATOR"/>
    <property type="match status" value="1"/>
</dbReference>
<dbReference type="Gene3D" id="3.40.50.2300">
    <property type="match status" value="1"/>
</dbReference>
<dbReference type="AlphaFoldDB" id="A0A3D9JML4"/>
<dbReference type="PANTHER" id="PTHR43280:SF10">
    <property type="entry name" value="REGULATORY PROTEIN POCR"/>
    <property type="match status" value="1"/>
</dbReference>
<dbReference type="InterPro" id="IPR018060">
    <property type="entry name" value="HTH_AraC"/>
</dbReference>
<dbReference type="SUPFAM" id="SSF46689">
    <property type="entry name" value="Homeodomain-like"/>
    <property type="match status" value="2"/>
</dbReference>
<dbReference type="SUPFAM" id="SSF52172">
    <property type="entry name" value="CheY-like"/>
    <property type="match status" value="1"/>
</dbReference>
<dbReference type="PROSITE" id="PS00041">
    <property type="entry name" value="HTH_ARAC_FAMILY_1"/>
    <property type="match status" value="1"/>
</dbReference>
<protein>
    <submittedName>
        <fullName evidence="7">Two-component system response regulator YesN</fullName>
    </submittedName>
</protein>
<keyword evidence="4" id="KW-0597">Phosphoprotein</keyword>
<evidence type="ECO:0000313" key="8">
    <source>
        <dbReference type="Proteomes" id="UP000256977"/>
    </source>
</evidence>
<sequence>MKILIVDDEPRHRRGMKNMILSLRSSDCVIDASDGQAALALIREERPDVVLTDIRMPNLDGLELLGLLEHEAFKPKVVMVSAYDLFEYAQAAMRHGAYDYLLKPIDRDKVAELLRRVQAALQEETLRHSESETLKLQLRAAASAYRKRLLLSWISGGDVKEAERQELTELEWLHGSGAVIYSELQPHADSGLDYDAAALMADMERVWAQYGAACTLPLDSPSGVSGQWISLVRLEPQTLEASWERLRTDMLSLNEAWSLTGRLWHCAGEAPRSLWEEGERACRQARAASVYHFYERHKGALTAEDTTSVPSPSAPIDSEALFEALQDRSADTAVDLCARSFERFAAAGRTAPSSLKEQAALLLMKIKSRNREHVDRQVGSALMQAAVTGVSACRTFGELLTLMESRLRELHQALHAGKEAGDKEIAAECVKWIADNRQKPITLEQTAEHFFFNPSYFSTWIKNHTGKTFTEHLLEARMERAAQLLADNRLKIYEIAAESGYTDTKYFCRVFKKHFGLSPERHRQMSLLQQRGGLS</sequence>
<dbReference type="InterPro" id="IPR009057">
    <property type="entry name" value="Homeodomain-like_sf"/>
</dbReference>
<dbReference type="CDD" id="cd17536">
    <property type="entry name" value="REC_YesN-like"/>
    <property type="match status" value="1"/>
</dbReference>
<name>A0A3D9JML4_9BACL</name>
<dbReference type="SMART" id="SM00448">
    <property type="entry name" value="REC"/>
    <property type="match status" value="1"/>
</dbReference>
<keyword evidence="8" id="KW-1185">Reference proteome</keyword>
<keyword evidence="2" id="KW-0238">DNA-binding</keyword>
<dbReference type="RefSeq" id="WP_116062413.1">
    <property type="nucleotide sequence ID" value="NZ_QRDZ01000016.1"/>
</dbReference>
<feature type="modified residue" description="4-aspartylphosphate" evidence="4">
    <location>
        <position position="53"/>
    </location>
</feature>
<dbReference type="Pfam" id="PF12833">
    <property type="entry name" value="HTH_18"/>
    <property type="match status" value="1"/>
</dbReference>
<dbReference type="OrthoDB" id="324626at2"/>
<gene>
    <name evidence="7" type="ORF">DFP98_116114</name>
</gene>
<dbReference type="InterPro" id="IPR001789">
    <property type="entry name" value="Sig_transdc_resp-reg_receiver"/>
</dbReference>
<organism evidence="7 8">
    <name type="scientific">Cohnella phaseoli</name>
    <dbReference type="NCBI Taxonomy" id="456490"/>
    <lineage>
        <taxon>Bacteria</taxon>
        <taxon>Bacillati</taxon>
        <taxon>Bacillota</taxon>
        <taxon>Bacilli</taxon>
        <taxon>Bacillales</taxon>
        <taxon>Paenibacillaceae</taxon>
        <taxon>Cohnella</taxon>
    </lineage>
</organism>
<dbReference type="Pfam" id="PF00072">
    <property type="entry name" value="Response_reg"/>
    <property type="match status" value="1"/>
</dbReference>
<evidence type="ECO:0000313" key="7">
    <source>
        <dbReference type="EMBL" id="RED75312.1"/>
    </source>
</evidence>
<dbReference type="GO" id="GO:0000160">
    <property type="term" value="P:phosphorelay signal transduction system"/>
    <property type="evidence" value="ECO:0007669"/>
    <property type="project" value="InterPro"/>
</dbReference>
<dbReference type="InterPro" id="IPR011006">
    <property type="entry name" value="CheY-like_superfamily"/>
</dbReference>
<evidence type="ECO:0000259" key="6">
    <source>
        <dbReference type="PROSITE" id="PS50110"/>
    </source>
</evidence>
<dbReference type="Gene3D" id="1.10.10.60">
    <property type="entry name" value="Homeodomain-like"/>
    <property type="match status" value="2"/>
</dbReference>
<dbReference type="Proteomes" id="UP000256977">
    <property type="component" value="Unassembled WGS sequence"/>
</dbReference>
<dbReference type="PROSITE" id="PS01124">
    <property type="entry name" value="HTH_ARAC_FAMILY_2"/>
    <property type="match status" value="1"/>
</dbReference>
<evidence type="ECO:0000256" key="4">
    <source>
        <dbReference type="PROSITE-ProRule" id="PRU00169"/>
    </source>
</evidence>
<proteinExistence type="predicted"/>
<dbReference type="InterPro" id="IPR020449">
    <property type="entry name" value="Tscrpt_reg_AraC-type_HTH"/>
</dbReference>
<evidence type="ECO:0000256" key="3">
    <source>
        <dbReference type="ARBA" id="ARBA00023163"/>
    </source>
</evidence>
<dbReference type="InterPro" id="IPR018062">
    <property type="entry name" value="HTH_AraC-typ_CS"/>
</dbReference>
<dbReference type="GO" id="GO:0003700">
    <property type="term" value="F:DNA-binding transcription factor activity"/>
    <property type="evidence" value="ECO:0007669"/>
    <property type="project" value="InterPro"/>
</dbReference>
<evidence type="ECO:0000256" key="2">
    <source>
        <dbReference type="ARBA" id="ARBA00023125"/>
    </source>
</evidence>
<evidence type="ECO:0000256" key="1">
    <source>
        <dbReference type="ARBA" id="ARBA00023015"/>
    </source>
</evidence>
<dbReference type="EMBL" id="QRDZ01000016">
    <property type="protein sequence ID" value="RED75312.1"/>
    <property type="molecule type" value="Genomic_DNA"/>
</dbReference>
<dbReference type="PRINTS" id="PR00032">
    <property type="entry name" value="HTHARAC"/>
</dbReference>
<dbReference type="GO" id="GO:0043565">
    <property type="term" value="F:sequence-specific DNA binding"/>
    <property type="evidence" value="ECO:0007669"/>
    <property type="project" value="InterPro"/>
</dbReference>
<evidence type="ECO:0000259" key="5">
    <source>
        <dbReference type="PROSITE" id="PS01124"/>
    </source>
</evidence>
<feature type="domain" description="Response regulatory" evidence="6">
    <location>
        <begin position="2"/>
        <end position="118"/>
    </location>
</feature>
<dbReference type="SMART" id="SM00342">
    <property type="entry name" value="HTH_ARAC"/>
    <property type="match status" value="1"/>
</dbReference>
<keyword evidence="1" id="KW-0805">Transcription regulation</keyword>
<reference evidence="7 8" key="1">
    <citation type="submission" date="2018-07" db="EMBL/GenBank/DDBJ databases">
        <title>Genomic Encyclopedia of Type Strains, Phase III (KMG-III): the genomes of soil and plant-associated and newly described type strains.</title>
        <authorList>
            <person name="Whitman W."/>
        </authorList>
    </citation>
    <scope>NUCLEOTIDE SEQUENCE [LARGE SCALE GENOMIC DNA]</scope>
    <source>
        <strain evidence="7 8">CECT 7287</strain>
    </source>
</reference>
<keyword evidence="3" id="KW-0804">Transcription</keyword>
<dbReference type="PROSITE" id="PS50110">
    <property type="entry name" value="RESPONSE_REGULATORY"/>
    <property type="match status" value="1"/>
</dbReference>
<feature type="domain" description="HTH araC/xylS-type" evidence="5">
    <location>
        <begin position="427"/>
        <end position="525"/>
    </location>
</feature>